<name>A0A7M7QFE0_NASVI</name>
<dbReference type="FunFam" id="2.60.40.770:FF:000001">
    <property type="entry name" value="NPC intracellular cholesterol transporter 2"/>
    <property type="match status" value="1"/>
</dbReference>
<dbReference type="SMR" id="A0A7M7QFE0"/>
<evidence type="ECO:0000256" key="1">
    <source>
        <dbReference type="ARBA" id="ARBA00004613"/>
    </source>
</evidence>
<comment type="subcellular location">
    <subcellularLocation>
        <location evidence="1">Secreted</location>
    </subcellularLocation>
</comment>
<protein>
    <recommendedName>
        <fullName evidence="7">MD-2-related lipid-recognition domain-containing protein</fullName>
    </recommendedName>
</protein>
<dbReference type="AlphaFoldDB" id="A0A7M7QFE0"/>
<dbReference type="CDD" id="cd00916">
    <property type="entry name" value="Npc2_like"/>
    <property type="match status" value="1"/>
</dbReference>
<dbReference type="PANTHER" id="PTHR11306:SF36">
    <property type="entry name" value="NIEMANN-PICK TYPE C-2C-RELATED"/>
    <property type="match status" value="1"/>
</dbReference>
<accession>A0A7M7QFE0</accession>
<dbReference type="EnsemblMetazoa" id="XM_031929474">
    <property type="protein sequence ID" value="XP_031785334"/>
    <property type="gene ID" value="LOC100115434"/>
</dbReference>
<feature type="domain" description="MD-2-related lipid-recognition" evidence="7">
    <location>
        <begin position="23"/>
        <end position="145"/>
    </location>
</feature>
<evidence type="ECO:0000256" key="4">
    <source>
        <dbReference type="ARBA" id="ARBA00022729"/>
    </source>
</evidence>
<dbReference type="SMART" id="SM00737">
    <property type="entry name" value="ML"/>
    <property type="match status" value="1"/>
</dbReference>
<dbReference type="GO" id="GO:0032934">
    <property type="term" value="F:sterol binding"/>
    <property type="evidence" value="ECO:0007669"/>
    <property type="project" value="InterPro"/>
</dbReference>
<reference evidence="8" key="1">
    <citation type="submission" date="2021-01" db="UniProtKB">
        <authorList>
            <consortium name="EnsemblMetazoa"/>
        </authorList>
    </citation>
    <scope>IDENTIFICATION</scope>
</reference>
<dbReference type="InterPro" id="IPR014756">
    <property type="entry name" value="Ig_E-set"/>
</dbReference>
<dbReference type="Gene3D" id="2.60.40.770">
    <property type="match status" value="1"/>
</dbReference>
<feature type="signal peptide" evidence="6">
    <location>
        <begin position="1"/>
        <end position="20"/>
    </location>
</feature>
<dbReference type="OMA" id="NIIGCNT"/>
<dbReference type="PANTHER" id="PTHR11306">
    <property type="entry name" value="NIEMANN PICK TYPE C2 PROTEIN NPC2-RELATED"/>
    <property type="match status" value="1"/>
</dbReference>
<keyword evidence="3" id="KW-0964">Secreted</keyword>
<dbReference type="InterPro" id="IPR039670">
    <property type="entry name" value="NPC2-like"/>
</dbReference>
<evidence type="ECO:0000256" key="6">
    <source>
        <dbReference type="SAM" id="SignalP"/>
    </source>
</evidence>
<evidence type="ECO:0000313" key="8">
    <source>
        <dbReference type="EnsemblMetazoa" id="XP_031785334"/>
    </source>
</evidence>
<dbReference type="KEGG" id="nvi:100115434"/>
<proteinExistence type="inferred from homology"/>
<feature type="chain" id="PRO_5029899048" description="MD-2-related lipid-recognition domain-containing protein" evidence="6">
    <location>
        <begin position="21"/>
        <end position="150"/>
    </location>
</feature>
<organism evidence="8 9">
    <name type="scientific">Nasonia vitripennis</name>
    <name type="common">Parasitic wasp</name>
    <dbReference type="NCBI Taxonomy" id="7425"/>
    <lineage>
        <taxon>Eukaryota</taxon>
        <taxon>Metazoa</taxon>
        <taxon>Ecdysozoa</taxon>
        <taxon>Arthropoda</taxon>
        <taxon>Hexapoda</taxon>
        <taxon>Insecta</taxon>
        <taxon>Pterygota</taxon>
        <taxon>Neoptera</taxon>
        <taxon>Endopterygota</taxon>
        <taxon>Hymenoptera</taxon>
        <taxon>Apocrita</taxon>
        <taxon>Proctotrupomorpha</taxon>
        <taxon>Chalcidoidea</taxon>
        <taxon>Pteromalidae</taxon>
        <taxon>Pteromalinae</taxon>
        <taxon>Nasonia</taxon>
    </lineage>
</organism>
<evidence type="ECO:0000256" key="2">
    <source>
        <dbReference type="ARBA" id="ARBA00006370"/>
    </source>
</evidence>
<evidence type="ECO:0000313" key="9">
    <source>
        <dbReference type="Proteomes" id="UP000002358"/>
    </source>
</evidence>
<dbReference type="Proteomes" id="UP000002358">
    <property type="component" value="Chromosome 4"/>
</dbReference>
<keyword evidence="4 6" id="KW-0732">Signal</keyword>
<dbReference type="Pfam" id="PF02221">
    <property type="entry name" value="E1_DerP2_DerF2"/>
    <property type="match status" value="1"/>
</dbReference>
<evidence type="ECO:0000256" key="5">
    <source>
        <dbReference type="ARBA" id="ARBA00023157"/>
    </source>
</evidence>
<evidence type="ECO:0000256" key="3">
    <source>
        <dbReference type="ARBA" id="ARBA00022525"/>
    </source>
</evidence>
<keyword evidence="9" id="KW-1185">Reference proteome</keyword>
<dbReference type="GO" id="GO:0005576">
    <property type="term" value="C:extracellular region"/>
    <property type="evidence" value="ECO:0007669"/>
    <property type="project" value="UniProtKB-SubCell"/>
</dbReference>
<sequence length="150" mass="16346">MKFIAGFIIAAFLVASSTQSTPFKTCKDGAAPKDVRVAGCTKNPCSFIRGRNVSAEWDFSIPEDTKALKPRVRATVLGATVNYPFPQKDACNTLTNAKCPLETGEDVTYQLSMPILKSYPKIPLTVEFAFLDDKDKVVVCFSLSAKVADK</sequence>
<evidence type="ECO:0000259" key="7">
    <source>
        <dbReference type="SMART" id="SM00737"/>
    </source>
</evidence>
<dbReference type="SUPFAM" id="SSF81296">
    <property type="entry name" value="E set domains"/>
    <property type="match status" value="1"/>
</dbReference>
<comment type="similarity">
    <text evidence="2">Belongs to the NPC2 family.</text>
</comment>
<dbReference type="GO" id="GO:0032367">
    <property type="term" value="P:intracellular cholesterol transport"/>
    <property type="evidence" value="ECO:0007669"/>
    <property type="project" value="InterPro"/>
</dbReference>
<dbReference type="InterPro" id="IPR003172">
    <property type="entry name" value="ML_dom"/>
</dbReference>
<dbReference type="FunCoup" id="A0A7M7QFE0">
    <property type="interactions" value="97"/>
</dbReference>
<dbReference type="OrthoDB" id="6489092at2759"/>
<keyword evidence="5" id="KW-1015">Disulfide bond</keyword>
<dbReference type="InterPro" id="IPR033916">
    <property type="entry name" value="ML_Npc2-like"/>
</dbReference>
<dbReference type="RefSeq" id="XP_031785334.1">
    <property type="nucleotide sequence ID" value="XM_031929474.1"/>
</dbReference>
<dbReference type="InParanoid" id="A0A7M7QFE0"/>
<dbReference type="GeneID" id="100115434"/>